<feature type="transmembrane region" description="Helical" evidence="10">
    <location>
        <begin position="161"/>
        <end position="179"/>
    </location>
</feature>
<evidence type="ECO:0000256" key="9">
    <source>
        <dbReference type="SAM" id="MobiDB-lite"/>
    </source>
</evidence>
<evidence type="ECO:0000256" key="10">
    <source>
        <dbReference type="SAM" id="Phobius"/>
    </source>
</evidence>
<evidence type="ECO:0000313" key="12">
    <source>
        <dbReference type="EMBL" id="GAA4670875.1"/>
    </source>
</evidence>
<dbReference type="InterPro" id="IPR005829">
    <property type="entry name" value="Sugar_transporter_CS"/>
</dbReference>
<feature type="transmembrane region" description="Helical" evidence="10">
    <location>
        <begin position="304"/>
        <end position="325"/>
    </location>
</feature>
<evidence type="ECO:0000256" key="4">
    <source>
        <dbReference type="ARBA" id="ARBA00022475"/>
    </source>
</evidence>
<keyword evidence="7 10" id="KW-0472">Membrane</keyword>
<protein>
    <submittedName>
        <fullName evidence="12">Sugar porter family MFS transporter</fullName>
    </submittedName>
</protein>
<dbReference type="PROSITE" id="PS00216">
    <property type="entry name" value="SUGAR_TRANSPORT_1"/>
    <property type="match status" value="1"/>
</dbReference>
<dbReference type="InterPro" id="IPR047984">
    <property type="entry name" value="XylE-like"/>
</dbReference>
<dbReference type="PRINTS" id="PR00171">
    <property type="entry name" value="SUGRTRNSPORT"/>
</dbReference>
<dbReference type="EMBL" id="BAABLM010000002">
    <property type="protein sequence ID" value="GAA4670875.1"/>
    <property type="molecule type" value="Genomic_DNA"/>
</dbReference>
<gene>
    <name evidence="12" type="ORF">GCM10025780_13030</name>
</gene>
<feature type="transmembrane region" description="Helical" evidence="10">
    <location>
        <begin position="431"/>
        <end position="453"/>
    </location>
</feature>
<name>A0ABP8VTA7_9MICO</name>
<feature type="transmembrane region" description="Helical" evidence="10">
    <location>
        <begin position="96"/>
        <end position="116"/>
    </location>
</feature>
<dbReference type="InterPro" id="IPR003663">
    <property type="entry name" value="Sugar/inositol_transpt"/>
</dbReference>
<reference evidence="13" key="1">
    <citation type="journal article" date="2019" name="Int. J. Syst. Evol. Microbiol.">
        <title>The Global Catalogue of Microorganisms (GCM) 10K type strain sequencing project: providing services to taxonomists for standard genome sequencing and annotation.</title>
        <authorList>
            <consortium name="The Broad Institute Genomics Platform"/>
            <consortium name="The Broad Institute Genome Sequencing Center for Infectious Disease"/>
            <person name="Wu L."/>
            <person name="Ma J."/>
        </authorList>
    </citation>
    <scope>NUCLEOTIDE SEQUENCE [LARGE SCALE GENOMIC DNA]</scope>
    <source>
        <strain evidence="13">JCM 18956</strain>
    </source>
</reference>
<dbReference type="NCBIfam" id="TIGR00879">
    <property type="entry name" value="SP"/>
    <property type="match status" value="1"/>
</dbReference>
<evidence type="ECO:0000256" key="7">
    <source>
        <dbReference type="ARBA" id="ARBA00023136"/>
    </source>
</evidence>
<evidence type="ECO:0000256" key="5">
    <source>
        <dbReference type="ARBA" id="ARBA00022692"/>
    </source>
</evidence>
<feature type="transmembrane region" description="Helical" evidence="10">
    <location>
        <begin position="185"/>
        <end position="205"/>
    </location>
</feature>
<evidence type="ECO:0000256" key="6">
    <source>
        <dbReference type="ARBA" id="ARBA00022989"/>
    </source>
</evidence>
<sequence>MIQTESPSSAKVPLPPLTKGPHSRVMSTVIVGATFGGLLFGYDTGVINGALDSLQKDLSLTSFTEGFVTSILLVGAALGAFFVGRIADRIGRKPTVTALAVLFFIAALGSVFAPTWEFLSVTRFLLGLAVGGASVTVPVYLSEISPTERRGQYVTRNELMIVSGQLAAFAVNAVIGSVWGETGNVWRYMLAVAVLPAIALFIGMLRNPESPRWLLSKGREEEALKVLQKIRTPERAQAELDEVRLLAQEDSTAKNGTYKDLREPWIFKLLLIGIGLAISQQLTGINSIMYYGTQVLQQSGFSQQGALIANVGSGIIAVVAVLVGLRFVNRFGRRHFLIFGFAGTTVFHFLIGFTSVVVPEGLLRAVVTLVFIICFVGVMQGTIGPVIWLMLSEMFPLRIRGLAMGLTVLILWLTNFVVSLLFPVFVKGVGITPTFFVFAILNLLAFFFVLRFVPETNGRSLEQLEEDFSTGAIYTQKPKPQS</sequence>
<evidence type="ECO:0000256" key="8">
    <source>
        <dbReference type="RuleBase" id="RU003346"/>
    </source>
</evidence>
<evidence type="ECO:0000256" key="1">
    <source>
        <dbReference type="ARBA" id="ARBA00004651"/>
    </source>
</evidence>
<feature type="transmembrane region" description="Helical" evidence="10">
    <location>
        <begin position="62"/>
        <end position="84"/>
    </location>
</feature>
<dbReference type="PANTHER" id="PTHR48023">
    <property type="entry name" value="D-XYLOSE-PROTON SYMPORTER-LIKE 2"/>
    <property type="match status" value="1"/>
</dbReference>
<feature type="transmembrane region" description="Helical" evidence="10">
    <location>
        <begin position="122"/>
        <end position="141"/>
    </location>
</feature>
<dbReference type="InterPro" id="IPR036259">
    <property type="entry name" value="MFS_trans_sf"/>
</dbReference>
<feature type="transmembrane region" description="Helical" evidence="10">
    <location>
        <begin position="269"/>
        <end position="292"/>
    </location>
</feature>
<dbReference type="InterPro" id="IPR005828">
    <property type="entry name" value="MFS_sugar_transport-like"/>
</dbReference>
<dbReference type="CDD" id="cd17359">
    <property type="entry name" value="MFS_XylE_like"/>
    <property type="match status" value="1"/>
</dbReference>
<accession>A0ABP8VTA7</accession>
<dbReference type="Proteomes" id="UP001501295">
    <property type="component" value="Unassembled WGS sequence"/>
</dbReference>
<evidence type="ECO:0000313" key="13">
    <source>
        <dbReference type="Proteomes" id="UP001501295"/>
    </source>
</evidence>
<dbReference type="InterPro" id="IPR050820">
    <property type="entry name" value="MFS_Sugar_Transporter"/>
</dbReference>
<feature type="transmembrane region" description="Helical" evidence="10">
    <location>
        <begin position="337"/>
        <end position="359"/>
    </location>
</feature>
<evidence type="ECO:0000259" key="11">
    <source>
        <dbReference type="PROSITE" id="PS50850"/>
    </source>
</evidence>
<comment type="similarity">
    <text evidence="2 8">Belongs to the major facilitator superfamily. Sugar transporter (TC 2.A.1.1) family.</text>
</comment>
<keyword evidence="4" id="KW-1003">Cell membrane</keyword>
<dbReference type="PROSITE" id="PS50850">
    <property type="entry name" value="MFS"/>
    <property type="match status" value="1"/>
</dbReference>
<comment type="caution">
    <text evidence="12">The sequence shown here is derived from an EMBL/GenBank/DDBJ whole genome shotgun (WGS) entry which is preliminary data.</text>
</comment>
<feature type="region of interest" description="Disordered" evidence="9">
    <location>
        <begin position="1"/>
        <end position="21"/>
    </location>
</feature>
<dbReference type="InterPro" id="IPR020846">
    <property type="entry name" value="MFS_dom"/>
</dbReference>
<dbReference type="Gene3D" id="1.20.1250.20">
    <property type="entry name" value="MFS general substrate transporter like domains"/>
    <property type="match status" value="1"/>
</dbReference>
<feature type="transmembrane region" description="Helical" evidence="10">
    <location>
        <begin position="25"/>
        <end position="42"/>
    </location>
</feature>
<feature type="transmembrane region" description="Helical" evidence="10">
    <location>
        <begin position="403"/>
        <end position="425"/>
    </location>
</feature>
<keyword evidence="6 10" id="KW-1133">Transmembrane helix</keyword>
<feature type="domain" description="Major facilitator superfamily (MFS) profile" evidence="11">
    <location>
        <begin position="29"/>
        <end position="457"/>
    </location>
</feature>
<feature type="transmembrane region" description="Helical" evidence="10">
    <location>
        <begin position="365"/>
        <end position="391"/>
    </location>
</feature>
<dbReference type="SUPFAM" id="SSF103473">
    <property type="entry name" value="MFS general substrate transporter"/>
    <property type="match status" value="1"/>
</dbReference>
<evidence type="ECO:0000256" key="3">
    <source>
        <dbReference type="ARBA" id="ARBA00022448"/>
    </source>
</evidence>
<keyword evidence="5 10" id="KW-0812">Transmembrane</keyword>
<dbReference type="PROSITE" id="PS00217">
    <property type="entry name" value="SUGAR_TRANSPORT_2"/>
    <property type="match status" value="1"/>
</dbReference>
<organism evidence="12 13">
    <name type="scientific">Frondihabitans cladoniiphilus</name>
    <dbReference type="NCBI Taxonomy" id="715785"/>
    <lineage>
        <taxon>Bacteria</taxon>
        <taxon>Bacillati</taxon>
        <taxon>Actinomycetota</taxon>
        <taxon>Actinomycetes</taxon>
        <taxon>Micrococcales</taxon>
        <taxon>Microbacteriaceae</taxon>
        <taxon>Frondihabitans</taxon>
    </lineage>
</organism>
<dbReference type="PANTHER" id="PTHR48023:SF4">
    <property type="entry name" value="D-XYLOSE-PROTON SYMPORTER-LIKE 2"/>
    <property type="match status" value="1"/>
</dbReference>
<comment type="subcellular location">
    <subcellularLocation>
        <location evidence="1">Cell membrane</location>
        <topology evidence="1">Multi-pass membrane protein</topology>
    </subcellularLocation>
</comment>
<keyword evidence="13" id="KW-1185">Reference proteome</keyword>
<dbReference type="Pfam" id="PF00083">
    <property type="entry name" value="Sugar_tr"/>
    <property type="match status" value="1"/>
</dbReference>
<proteinExistence type="inferred from homology"/>
<keyword evidence="3 8" id="KW-0813">Transport</keyword>
<evidence type="ECO:0000256" key="2">
    <source>
        <dbReference type="ARBA" id="ARBA00010992"/>
    </source>
</evidence>